<dbReference type="AlphaFoldDB" id="A0A8S1DPD3"/>
<organism evidence="1 2">
    <name type="scientific">Cloeon dipterum</name>
    <dbReference type="NCBI Taxonomy" id="197152"/>
    <lineage>
        <taxon>Eukaryota</taxon>
        <taxon>Metazoa</taxon>
        <taxon>Ecdysozoa</taxon>
        <taxon>Arthropoda</taxon>
        <taxon>Hexapoda</taxon>
        <taxon>Insecta</taxon>
        <taxon>Pterygota</taxon>
        <taxon>Palaeoptera</taxon>
        <taxon>Ephemeroptera</taxon>
        <taxon>Pisciforma</taxon>
        <taxon>Baetidae</taxon>
        <taxon>Cloeon</taxon>
    </lineage>
</organism>
<gene>
    <name evidence="1" type="ORF">CLODIP_2_CD10330</name>
</gene>
<dbReference type="Proteomes" id="UP000494165">
    <property type="component" value="Unassembled WGS sequence"/>
</dbReference>
<evidence type="ECO:0000313" key="2">
    <source>
        <dbReference type="Proteomes" id="UP000494165"/>
    </source>
</evidence>
<sequence>MGIHCGGRFDPCDAKKFSTGMGRLTPVPPNSAGQGSLDPYAMKFRWAGVKAASVPQRSSAGQGVLTPVPQGIPAVEGVSFDL</sequence>
<protein>
    <submittedName>
        <fullName evidence="1">Uncharacterized protein</fullName>
    </submittedName>
</protein>
<reference evidence="1 2" key="1">
    <citation type="submission" date="2020-04" db="EMBL/GenBank/DDBJ databases">
        <authorList>
            <person name="Alioto T."/>
            <person name="Alioto T."/>
            <person name="Gomez Garrido J."/>
        </authorList>
    </citation>
    <scope>NUCLEOTIDE SEQUENCE [LARGE SCALE GENOMIC DNA]</scope>
</reference>
<dbReference type="EMBL" id="CADEPI010000289">
    <property type="protein sequence ID" value="CAB3382966.1"/>
    <property type="molecule type" value="Genomic_DNA"/>
</dbReference>
<keyword evidence="2" id="KW-1185">Reference proteome</keyword>
<comment type="caution">
    <text evidence="1">The sequence shown here is derived from an EMBL/GenBank/DDBJ whole genome shotgun (WGS) entry which is preliminary data.</text>
</comment>
<proteinExistence type="predicted"/>
<accession>A0A8S1DPD3</accession>
<evidence type="ECO:0000313" key="1">
    <source>
        <dbReference type="EMBL" id="CAB3382966.1"/>
    </source>
</evidence>
<name>A0A8S1DPD3_9INSE</name>